<sequence length="69" mass="7866">MNTKNIGVDFLRSKTLRRKISNGISRRARRKDGQPRDQLVRFSPILLVDSATNDIKEDCGCPKQETGTY</sequence>
<organism evidence="1 2">
    <name type="scientific">Cylicostephanus goldi</name>
    <name type="common">Nematode worm</name>
    <dbReference type="NCBI Taxonomy" id="71465"/>
    <lineage>
        <taxon>Eukaryota</taxon>
        <taxon>Metazoa</taxon>
        <taxon>Ecdysozoa</taxon>
        <taxon>Nematoda</taxon>
        <taxon>Chromadorea</taxon>
        <taxon>Rhabditida</taxon>
        <taxon>Rhabditina</taxon>
        <taxon>Rhabditomorpha</taxon>
        <taxon>Strongyloidea</taxon>
        <taxon>Strongylidae</taxon>
        <taxon>Cylicostephanus</taxon>
    </lineage>
</organism>
<dbReference type="OrthoDB" id="10495992at2759"/>
<dbReference type="AlphaFoldDB" id="A0A3P7PRC4"/>
<evidence type="ECO:0000313" key="1">
    <source>
        <dbReference type="EMBL" id="VDN22362.1"/>
    </source>
</evidence>
<gene>
    <name evidence="1" type="ORF">CGOC_LOCUS9280</name>
</gene>
<name>A0A3P7PRC4_CYLGO</name>
<protein>
    <submittedName>
        <fullName evidence="1">Uncharacterized protein</fullName>
    </submittedName>
</protein>
<evidence type="ECO:0000313" key="2">
    <source>
        <dbReference type="Proteomes" id="UP000271889"/>
    </source>
</evidence>
<reference evidence="1 2" key="1">
    <citation type="submission" date="2018-11" db="EMBL/GenBank/DDBJ databases">
        <authorList>
            <consortium name="Pathogen Informatics"/>
        </authorList>
    </citation>
    <scope>NUCLEOTIDE SEQUENCE [LARGE SCALE GENOMIC DNA]</scope>
</reference>
<proteinExistence type="predicted"/>
<dbReference type="Proteomes" id="UP000271889">
    <property type="component" value="Unassembled WGS sequence"/>
</dbReference>
<dbReference type="EMBL" id="UYRV01106406">
    <property type="protein sequence ID" value="VDN22362.1"/>
    <property type="molecule type" value="Genomic_DNA"/>
</dbReference>
<keyword evidence="2" id="KW-1185">Reference proteome</keyword>
<accession>A0A3P7PRC4</accession>